<dbReference type="InterPro" id="IPR011990">
    <property type="entry name" value="TPR-like_helical_dom_sf"/>
</dbReference>
<dbReference type="GO" id="GO:0006397">
    <property type="term" value="P:mRNA processing"/>
    <property type="evidence" value="ECO:0007669"/>
    <property type="project" value="UniProtKB-KW"/>
</dbReference>
<evidence type="ECO:0000256" key="5">
    <source>
        <dbReference type="ARBA" id="ARBA00023242"/>
    </source>
</evidence>
<protein>
    <submittedName>
        <fullName evidence="6">Uncharacterized protein</fullName>
    </submittedName>
</protein>
<dbReference type="Gene3D" id="1.25.40.10">
    <property type="entry name" value="Tetratricopeptide repeat domain"/>
    <property type="match status" value="1"/>
</dbReference>
<keyword evidence="3" id="KW-0677">Repeat</keyword>
<dbReference type="OrthoDB" id="360390at2759"/>
<organism evidence="6 7">
    <name type="scientific">Reticulomyxa filosa</name>
    <dbReference type="NCBI Taxonomy" id="46433"/>
    <lineage>
        <taxon>Eukaryota</taxon>
        <taxon>Sar</taxon>
        <taxon>Rhizaria</taxon>
        <taxon>Retaria</taxon>
        <taxon>Foraminifera</taxon>
        <taxon>Monothalamids</taxon>
        <taxon>Reticulomyxidae</taxon>
        <taxon>Reticulomyxa</taxon>
    </lineage>
</organism>
<evidence type="ECO:0000256" key="4">
    <source>
        <dbReference type="ARBA" id="ARBA00023187"/>
    </source>
</evidence>
<gene>
    <name evidence="6" type="ORF">RFI_08014</name>
</gene>
<dbReference type="PANTHER" id="PTHR17204">
    <property type="entry name" value="PRE-MRNA PROCESSING PROTEIN PRP39-RELATED"/>
    <property type="match status" value="1"/>
</dbReference>
<comment type="subcellular location">
    <subcellularLocation>
        <location evidence="1">Nucleus</location>
    </subcellularLocation>
</comment>
<dbReference type="Proteomes" id="UP000023152">
    <property type="component" value="Unassembled WGS sequence"/>
</dbReference>
<dbReference type="GO" id="GO:0008380">
    <property type="term" value="P:RNA splicing"/>
    <property type="evidence" value="ECO:0007669"/>
    <property type="project" value="UniProtKB-KW"/>
</dbReference>
<sequence length="274" mass="32299">MKNNIYCKVCSINELIRPKRKKVGYFVVMTKKMEQAQKNDLLTRIEDISITPEANNLKELRHKQEHLQECRNALSQDPRNFQSHLNVIEALKGLNDKKKIRAAYETMHRLFVIPPTVWQSWIDAEREELDNDSDDKEETQQKKFDRILQMYSNATKDFKGSADLWLSYLQFVVGTIKLSDVSDTGKSANQKREEEKMDERLKKSSVIRWEDHKTVLSFKRSLFKAATDAVGYDFAKGARIWELYRNFETNILRTYVTDFTLQTKEKTPELEDFQ</sequence>
<accession>X6NV15</accession>
<dbReference type="InterPro" id="IPR003107">
    <property type="entry name" value="HAT"/>
</dbReference>
<dbReference type="SUPFAM" id="SSF48452">
    <property type="entry name" value="TPR-like"/>
    <property type="match status" value="1"/>
</dbReference>
<keyword evidence="4" id="KW-0508">mRNA splicing</keyword>
<keyword evidence="7" id="KW-1185">Reference proteome</keyword>
<evidence type="ECO:0000256" key="1">
    <source>
        <dbReference type="ARBA" id="ARBA00004123"/>
    </source>
</evidence>
<name>X6NV15_RETFI</name>
<comment type="caution">
    <text evidence="6">The sequence shown here is derived from an EMBL/GenBank/DDBJ whole genome shotgun (WGS) entry which is preliminary data.</text>
</comment>
<evidence type="ECO:0000313" key="6">
    <source>
        <dbReference type="EMBL" id="ETO29112.1"/>
    </source>
</evidence>
<dbReference type="AlphaFoldDB" id="X6NV15"/>
<proteinExistence type="predicted"/>
<dbReference type="EMBL" id="ASPP01006248">
    <property type="protein sequence ID" value="ETO29112.1"/>
    <property type="molecule type" value="Genomic_DNA"/>
</dbReference>
<feature type="non-terminal residue" evidence="6">
    <location>
        <position position="274"/>
    </location>
</feature>
<keyword evidence="2" id="KW-0507">mRNA processing</keyword>
<dbReference type="SMART" id="SM00386">
    <property type="entry name" value="HAT"/>
    <property type="match status" value="3"/>
</dbReference>
<reference evidence="6 7" key="1">
    <citation type="journal article" date="2013" name="Curr. Biol.">
        <title>The Genome of the Foraminiferan Reticulomyxa filosa.</title>
        <authorList>
            <person name="Glockner G."/>
            <person name="Hulsmann N."/>
            <person name="Schleicher M."/>
            <person name="Noegel A.A."/>
            <person name="Eichinger L."/>
            <person name="Gallinger C."/>
            <person name="Pawlowski J."/>
            <person name="Sierra R."/>
            <person name="Euteneuer U."/>
            <person name="Pillet L."/>
            <person name="Moustafa A."/>
            <person name="Platzer M."/>
            <person name="Groth M."/>
            <person name="Szafranski K."/>
            <person name="Schliwa M."/>
        </authorList>
    </citation>
    <scope>NUCLEOTIDE SEQUENCE [LARGE SCALE GENOMIC DNA]</scope>
</reference>
<evidence type="ECO:0000256" key="3">
    <source>
        <dbReference type="ARBA" id="ARBA00022737"/>
    </source>
</evidence>
<evidence type="ECO:0000256" key="2">
    <source>
        <dbReference type="ARBA" id="ARBA00022664"/>
    </source>
</evidence>
<dbReference type="GO" id="GO:0005634">
    <property type="term" value="C:nucleus"/>
    <property type="evidence" value="ECO:0007669"/>
    <property type="project" value="UniProtKB-SubCell"/>
</dbReference>
<evidence type="ECO:0000313" key="7">
    <source>
        <dbReference type="Proteomes" id="UP000023152"/>
    </source>
</evidence>
<dbReference type="Pfam" id="PF23240">
    <property type="entry name" value="HAT_PRP39_N"/>
    <property type="match status" value="1"/>
</dbReference>
<keyword evidence="5" id="KW-0539">Nucleus</keyword>